<keyword evidence="9" id="KW-0675">Receptor</keyword>
<evidence type="ECO:0000256" key="6">
    <source>
        <dbReference type="ARBA" id="ARBA00022729"/>
    </source>
</evidence>
<gene>
    <name evidence="16" type="ORF">SCD_n01102</name>
</gene>
<evidence type="ECO:0000256" key="11">
    <source>
        <dbReference type="PROSITE-ProRule" id="PRU01360"/>
    </source>
</evidence>
<name>S6ABR2_SULDS</name>
<evidence type="ECO:0008006" key="18">
    <source>
        <dbReference type="Google" id="ProtNLM"/>
    </source>
</evidence>
<evidence type="ECO:0000256" key="4">
    <source>
        <dbReference type="ARBA" id="ARBA00022452"/>
    </source>
</evidence>
<keyword evidence="8 11" id="KW-0472">Membrane</keyword>
<feature type="short sequence motif" description="TonB C-terminal box" evidence="12">
    <location>
        <begin position="652"/>
        <end position="669"/>
    </location>
</feature>
<reference evidence="16 17" key="1">
    <citation type="journal article" date="2012" name="Appl. Environ. Microbiol.">
        <title>Draft genome sequence of a psychrotolerant sulfur-oxidizing bacterium, Sulfuricella denitrificans skB26, and proteomic insights into cold adaptation.</title>
        <authorList>
            <person name="Watanabe T."/>
            <person name="Kojima H."/>
            <person name="Fukui M."/>
        </authorList>
    </citation>
    <scope>NUCLEOTIDE SEQUENCE [LARGE SCALE GENOMIC DNA]</scope>
    <source>
        <strain evidence="17">skB26</strain>
    </source>
</reference>
<comment type="similarity">
    <text evidence="2 11 13">Belongs to the TonB-dependent receptor family.</text>
</comment>
<evidence type="ECO:0000256" key="12">
    <source>
        <dbReference type="PROSITE-ProRule" id="PRU10144"/>
    </source>
</evidence>
<dbReference type="Gene3D" id="2.170.130.10">
    <property type="entry name" value="TonB-dependent receptor, plug domain"/>
    <property type="match status" value="1"/>
</dbReference>
<dbReference type="Pfam" id="PF07715">
    <property type="entry name" value="Plug"/>
    <property type="match status" value="1"/>
</dbReference>
<keyword evidence="5 11" id="KW-0812">Transmembrane</keyword>
<keyword evidence="6" id="KW-0732">Signal</keyword>
<dbReference type="HOGENOM" id="CLU_008287_18_0_4"/>
<feature type="domain" description="TonB-dependent receptor-like beta-barrel" evidence="14">
    <location>
        <begin position="249"/>
        <end position="630"/>
    </location>
</feature>
<protein>
    <recommendedName>
        <fullName evidence="18">TonB-dependent receptor</fullName>
    </recommendedName>
</protein>
<dbReference type="GO" id="GO:0009279">
    <property type="term" value="C:cell outer membrane"/>
    <property type="evidence" value="ECO:0007669"/>
    <property type="project" value="UniProtKB-SubCell"/>
</dbReference>
<dbReference type="Gene3D" id="2.40.170.20">
    <property type="entry name" value="TonB-dependent receptor, beta-barrel domain"/>
    <property type="match status" value="1"/>
</dbReference>
<evidence type="ECO:0000259" key="14">
    <source>
        <dbReference type="Pfam" id="PF00593"/>
    </source>
</evidence>
<evidence type="ECO:0000256" key="9">
    <source>
        <dbReference type="ARBA" id="ARBA00023170"/>
    </source>
</evidence>
<sequence length="669" mass="74658">MHSVTKLTLRRPRFFQLTLALLLAGIFGSPGLGKAQDLTALSIEQLMNLEVYTASKFLQKTSEAPATVSIISADDIKRYGYRTLTDALKSLRGVYIAYDRNYSYIGTRGFGRPGDYNTRVLLLVDGYRLNDNIYDQAPIGTDFPLDMAMIERIEFVPGPGSAIYGANAFFGVINVITKQGKSIEGTEAALELASLNTTKARASLGRTLDNGSDLLLSVSAYDSKGKDRYFPEFDTPASNNGIAQGLDYARYQQFFAKWKMGAVTLTASADDRKKGIPTASYGQIFNDPRSYTDDQHAFLNLTYADTLSAKLDGYGSVYYGETRYKGDYAYSQPTPTNKDGSTGKWWGAEARLVSTAWSGQKIMAGVETRQDLERRLFNFDDLPYASNLDTNPKKRTYALYLQDEITLNEQLILNAGIRYDHDSESGTSTNPRLAMIYKAQPETTLKLLYGTAFRAPNAYERYYDVGLILNPDLKSESIKTTELAIEHFFREDLRGTASLFSYKINNLIGLTTLPSGISFQNSNMEAKGLELEAERVWTDDSRLKGSISWQLAKNSDSGEWLSNSPRRLAKLNYTTPVYGDAARLGLEMQFASARLNTLGNLVGGYGITNLTLGSHKLAKNLEVYASIYDLFDRRRTDPASDEHYDSNGTYLESIQQDGRSFRINMTYKF</sequence>
<dbReference type="eggNOG" id="COG4771">
    <property type="taxonomic scope" value="Bacteria"/>
</dbReference>
<keyword evidence="10 11" id="KW-0998">Cell outer membrane</keyword>
<evidence type="ECO:0000256" key="7">
    <source>
        <dbReference type="ARBA" id="ARBA00023077"/>
    </source>
</evidence>
<organism evidence="16 17">
    <name type="scientific">Sulfuricella denitrificans (strain DSM 22764 / NBRC 105220 / skB26)</name>
    <dbReference type="NCBI Taxonomy" id="1163617"/>
    <lineage>
        <taxon>Bacteria</taxon>
        <taxon>Pseudomonadati</taxon>
        <taxon>Pseudomonadota</taxon>
        <taxon>Betaproteobacteria</taxon>
        <taxon>Nitrosomonadales</taxon>
        <taxon>Sulfuricellaceae</taxon>
        <taxon>Sulfuricella</taxon>
    </lineage>
</organism>
<dbReference type="KEGG" id="sdr:SCD_n01102"/>
<dbReference type="InterPro" id="IPR000531">
    <property type="entry name" value="Beta-barrel_TonB"/>
</dbReference>
<evidence type="ECO:0000256" key="8">
    <source>
        <dbReference type="ARBA" id="ARBA00023136"/>
    </source>
</evidence>
<keyword evidence="7 13" id="KW-0798">TonB box</keyword>
<evidence type="ECO:0000313" key="16">
    <source>
        <dbReference type="EMBL" id="BAN34938.1"/>
    </source>
</evidence>
<dbReference type="InterPro" id="IPR012910">
    <property type="entry name" value="Plug_dom"/>
</dbReference>
<evidence type="ECO:0000256" key="10">
    <source>
        <dbReference type="ARBA" id="ARBA00023237"/>
    </source>
</evidence>
<feature type="domain" description="TonB-dependent receptor plug" evidence="15">
    <location>
        <begin position="61"/>
        <end position="172"/>
    </location>
</feature>
<dbReference type="GO" id="GO:0044718">
    <property type="term" value="P:siderophore transmembrane transport"/>
    <property type="evidence" value="ECO:0007669"/>
    <property type="project" value="TreeGrafter"/>
</dbReference>
<evidence type="ECO:0000256" key="13">
    <source>
        <dbReference type="RuleBase" id="RU003357"/>
    </source>
</evidence>
<proteinExistence type="inferred from homology"/>
<keyword evidence="3 11" id="KW-0813">Transport</keyword>
<dbReference type="InterPro" id="IPR036942">
    <property type="entry name" value="Beta-barrel_TonB_sf"/>
</dbReference>
<dbReference type="EMBL" id="AP013066">
    <property type="protein sequence ID" value="BAN34938.1"/>
    <property type="molecule type" value="Genomic_DNA"/>
</dbReference>
<dbReference type="InterPro" id="IPR039426">
    <property type="entry name" value="TonB-dep_rcpt-like"/>
</dbReference>
<evidence type="ECO:0000256" key="2">
    <source>
        <dbReference type="ARBA" id="ARBA00009810"/>
    </source>
</evidence>
<evidence type="ECO:0000313" key="17">
    <source>
        <dbReference type="Proteomes" id="UP000015559"/>
    </source>
</evidence>
<dbReference type="Pfam" id="PF00593">
    <property type="entry name" value="TonB_dep_Rec_b-barrel"/>
    <property type="match status" value="1"/>
</dbReference>
<dbReference type="CDD" id="cd01347">
    <property type="entry name" value="ligand_gated_channel"/>
    <property type="match status" value="1"/>
</dbReference>
<evidence type="ECO:0000259" key="15">
    <source>
        <dbReference type="Pfam" id="PF07715"/>
    </source>
</evidence>
<keyword evidence="4 11" id="KW-1134">Transmembrane beta strand</keyword>
<dbReference type="InterPro" id="IPR010917">
    <property type="entry name" value="TonB_rcpt_CS"/>
</dbReference>
<dbReference type="AlphaFoldDB" id="S6ABR2"/>
<evidence type="ECO:0000256" key="1">
    <source>
        <dbReference type="ARBA" id="ARBA00004571"/>
    </source>
</evidence>
<dbReference type="GO" id="GO:0015344">
    <property type="term" value="F:siderophore uptake transmembrane transporter activity"/>
    <property type="evidence" value="ECO:0007669"/>
    <property type="project" value="TreeGrafter"/>
</dbReference>
<dbReference type="SUPFAM" id="SSF56935">
    <property type="entry name" value="Porins"/>
    <property type="match status" value="1"/>
</dbReference>
<dbReference type="STRING" id="1163617.SCD_n01102"/>
<evidence type="ECO:0000256" key="3">
    <source>
        <dbReference type="ARBA" id="ARBA00022448"/>
    </source>
</evidence>
<keyword evidence="17" id="KW-1185">Reference proteome</keyword>
<evidence type="ECO:0000256" key="5">
    <source>
        <dbReference type="ARBA" id="ARBA00022692"/>
    </source>
</evidence>
<dbReference type="PROSITE" id="PS52016">
    <property type="entry name" value="TONB_DEPENDENT_REC_3"/>
    <property type="match status" value="1"/>
</dbReference>
<dbReference type="PANTHER" id="PTHR30069:SF29">
    <property type="entry name" value="HEMOGLOBIN AND HEMOGLOBIN-HAPTOGLOBIN-BINDING PROTEIN 1-RELATED"/>
    <property type="match status" value="1"/>
</dbReference>
<accession>S6ABR2</accession>
<dbReference type="PANTHER" id="PTHR30069">
    <property type="entry name" value="TONB-DEPENDENT OUTER MEMBRANE RECEPTOR"/>
    <property type="match status" value="1"/>
</dbReference>
<dbReference type="InterPro" id="IPR037066">
    <property type="entry name" value="Plug_dom_sf"/>
</dbReference>
<comment type="subcellular location">
    <subcellularLocation>
        <location evidence="1 11">Cell outer membrane</location>
        <topology evidence="1 11">Multi-pass membrane protein</topology>
    </subcellularLocation>
</comment>
<dbReference type="Proteomes" id="UP000015559">
    <property type="component" value="Chromosome"/>
</dbReference>
<dbReference type="PROSITE" id="PS01156">
    <property type="entry name" value="TONB_DEPENDENT_REC_2"/>
    <property type="match status" value="1"/>
</dbReference>